<reference evidence="2" key="1">
    <citation type="journal article" date="2013" name="Nat. Genet.">
        <title>The duck genome and transcriptome provide insight into an avian influenza virus reservoir species.</title>
        <authorList>
            <person name="Huang Y."/>
            <person name="Li Y."/>
            <person name="Burt D.W."/>
            <person name="Chen H."/>
            <person name="Zhang Y."/>
            <person name="Qian W."/>
            <person name="Kim H."/>
            <person name="Gan S."/>
            <person name="Zhao Y."/>
            <person name="Li J."/>
            <person name="Yi K."/>
            <person name="Feng H."/>
            <person name="Zhu P."/>
            <person name="Li B."/>
            <person name="Liu Q."/>
            <person name="Fairley S."/>
            <person name="Magor K.E."/>
            <person name="Du Z."/>
            <person name="Hu X."/>
            <person name="Goodman L."/>
            <person name="Tafer H."/>
            <person name="Vignal A."/>
            <person name="Lee T."/>
            <person name="Kim K.W."/>
            <person name="Sheng Z."/>
            <person name="An Y."/>
            <person name="Searle S."/>
            <person name="Herrero J."/>
            <person name="Groenen M.A."/>
            <person name="Crooijmans R.P."/>
            <person name="Faraut T."/>
            <person name="Cai Q."/>
            <person name="Webster R.G."/>
            <person name="Aldridge J.R."/>
            <person name="Warren W.C."/>
            <person name="Bartschat S."/>
            <person name="Kehr S."/>
            <person name="Marz M."/>
            <person name="Stadler P.F."/>
            <person name="Smith J."/>
            <person name="Kraus R.H."/>
            <person name="Zhao Y."/>
            <person name="Ren L."/>
            <person name="Fei J."/>
            <person name="Morisson M."/>
            <person name="Kaiser P."/>
            <person name="Griffin D.K."/>
            <person name="Rao M."/>
            <person name="Pitel F."/>
            <person name="Wang J."/>
            <person name="Li N."/>
        </authorList>
    </citation>
    <scope>NUCLEOTIDE SEQUENCE [LARGE SCALE GENOMIC DNA]</scope>
</reference>
<accession>R0LJY5</accession>
<protein>
    <submittedName>
        <fullName evidence="1">Uncharacterized protein</fullName>
    </submittedName>
</protein>
<gene>
    <name evidence="1" type="ORF">Anapl_12246</name>
</gene>
<organism evidence="1 2">
    <name type="scientific">Anas platyrhynchos</name>
    <name type="common">Mallard</name>
    <name type="synonym">Anas boschas</name>
    <dbReference type="NCBI Taxonomy" id="8839"/>
    <lineage>
        <taxon>Eukaryota</taxon>
        <taxon>Metazoa</taxon>
        <taxon>Chordata</taxon>
        <taxon>Craniata</taxon>
        <taxon>Vertebrata</taxon>
        <taxon>Euteleostomi</taxon>
        <taxon>Archelosauria</taxon>
        <taxon>Archosauria</taxon>
        <taxon>Dinosauria</taxon>
        <taxon>Saurischia</taxon>
        <taxon>Theropoda</taxon>
        <taxon>Coelurosauria</taxon>
        <taxon>Aves</taxon>
        <taxon>Neognathae</taxon>
        <taxon>Galloanserae</taxon>
        <taxon>Anseriformes</taxon>
        <taxon>Anatidae</taxon>
        <taxon>Anatinae</taxon>
        <taxon>Anas</taxon>
    </lineage>
</organism>
<dbReference type="EMBL" id="KB743012">
    <property type="protein sequence ID" value="EOB01980.1"/>
    <property type="molecule type" value="Genomic_DNA"/>
</dbReference>
<proteinExistence type="predicted"/>
<dbReference type="Proteomes" id="UP000296049">
    <property type="component" value="Unassembled WGS sequence"/>
</dbReference>
<name>R0LJY5_ANAPL</name>
<keyword evidence="2" id="KW-1185">Reference proteome</keyword>
<evidence type="ECO:0000313" key="2">
    <source>
        <dbReference type="Proteomes" id="UP000296049"/>
    </source>
</evidence>
<evidence type="ECO:0000313" key="1">
    <source>
        <dbReference type="EMBL" id="EOB01980.1"/>
    </source>
</evidence>
<dbReference type="AlphaFoldDB" id="R0LJY5"/>
<sequence>MRAGFVPGALHLPDLVAPACLCSCPPSPCPVFASFLLSLTSICSASRSPADRLLPAGSVLMNAVPRPAPPAFALLLHECISSALCFSGWRLALPSAADGTGCLPPAPRPSCPGAAVEGKTLSRNSAAETQVFFCFCFCFCFFFFISRADCVTAPQPRRDLLLSNHSPHTRGHPSGSRAGLGTMSNHGAVAALLQDCKRALDTLLSAKADTHEEEEQQYQQCQDESQETTGFRGREWAVGCGQAGESSPLCCGTGGGPFLFVSFS</sequence>